<organism evidence="2 3">
    <name type="scientific">Aerosakkonema funiforme FACHB-1375</name>
    <dbReference type="NCBI Taxonomy" id="2949571"/>
    <lineage>
        <taxon>Bacteria</taxon>
        <taxon>Bacillati</taxon>
        <taxon>Cyanobacteriota</taxon>
        <taxon>Cyanophyceae</taxon>
        <taxon>Oscillatoriophycideae</taxon>
        <taxon>Aerosakkonematales</taxon>
        <taxon>Aerosakkonemataceae</taxon>
        <taxon>Aerosakkonema</taxon>
    </lineage>
</organism>
<dbReference type="InterPro" id="IPR023346">
    <property type="entry name" value="Lysozyme-like_dom_sf"/>
</dbReference>
<proteinExistence type="predicted"/>
<dbReference type="RefSeq" id="WP_190471920.1">
    <property type="nucleotide sequence ID" value="NZ_JACJPW010000095.1"/>
</dbReference>
<dbReference type="Proteomes" id="UP000641646">
    <property type="component" value="Unassembled WGS sequence"/>
</dbReference>
<keyword evidence="1" id="KW-1133">Transmembrane helix</keyword>
<dbReference type="SUPFAM" id="SSF53955">
    <property type="entry name" value="Lysozyme-like"/>
    <property type="match status" value="1"/>
</dbReference>
<evidence type="ECO:0008006" key="4">
    <source>
        <dbReference type="Google" id="ProtNLM"/>
    </source>
</evidence>
<dbReference type="PROSITE" id="PS51257">
    <property type="entry name" value="PROKAR_LIPOPROTEIN"/>
    <property type="match status" value="1"/>
</dbReference>
<keyword evidence="3" id="KW-1185">Reference proteome</keyword>
<sequence length="241" mass="26516">MSDRRKLQEIEHPLDYSLWVTLLLMGCVAAVAVPDYIGAGIQGLTKSATSLPGKAVEGLRSQLPSWLPGSTKNVYGSYTLPSKLEPEFIKEVEAIAKRIGTKPEWILAVMGFETGGTYSPCKQNFIGATGLIQFIRPTARALGTSTDELCGMNRLEQLKWVEKYYSPFKGKLNNLEDTYAAVLTGRTGWGRGAVWRAGSIEYRQNRGLDINRDGAITMQEAAAKVRSYLPSLASYRSERGS</sequence>
<keyword evidence="1" id="KW-0812">Transmembrane</keyword>
<protein>
    <recommendedName>
        <fullName evidence="4">Transglycosylase SLT domain-containing protein</fullName>
    </recommendedName>
</protein>
<evidence type="ECO:0000256" key="1">
    <source>
        <dbReference type="SAM" id="Phobius"/>
    </source>
</evidence>
<dbReference type="EMBL" id="JACJPW010000095">
    <property type="protein sequence ID" value="MBD2184804.1"/>
    <property type="molecule type" value="Genomic_DNA"/>
</dbReference>
<dbReference type="Gene3D" id="1.10.530.10">
    <property type="match status" value="1"/>
</dbReference>
<reference evidence="2" key="2">
    <citation type="submission" date="2020-08" db="EMBL/GenBank/DDBJ databases">
        <authorList>
            <person name="Chen M."/>
            <person name="Teng W."/>
            <person name="Zhao L."/>
            <person name="Hu C."/>
            <person name="Zhou Y."/>
            <person name="Han B."/>
            <person name="Song L."/>
            <person name="Shu W."/>
        </authorList>
    </citation>
    <scope>NUCLEOTIDE SEQUENCE</scope>
    <source>
        <strain evidence="2">FACHB-1375</strain>
    </source>
</reference>
<dbReference type="AlphaFoldDB" id="A0A926VJ33"/>
<reference evidence="2" key="1">
    <citation type="journal article" date="2015" name="ISME J.">
        <title>Draft Genome Sequence of Streptomyces incarnatus NRRL8089, which Produces the Nucleoside Antibiotic Sinefungin.</title>
        <authorList>
            <person name="Oshima K."/>
            <person name="Hattori M."/>
            <person name="Shimizu H."/>
            <person name="Fukuda K."/>
            <person name="Nemoto M."/>
            <person name="Inagaki K."/>
            <person name="Tamura T."/>
        </authorList>
    </citation>
    <scope>NUCLEOTIDE SEQUENCE</scope>
    <source>
        <strain evidence="2">FACHB-1375</strain>
    </source>
</reference>
<evidence type="ECO:0000313" key="3">
    <source>
        <dbReference type="Proteomes" id="UP000641646"/>
    </source>
</evidence>
<name>A0A926VJ33_9CYAN</name>
<accession>A0A926VJ33</accession>
<evidence type="ECO:0000313" key="2">
    <source>
        <dbReference type="EMBL" id="MBD2184804.1"/>
    </source>
</evidence>
<comment type="caution">
    <text evidence="2">The sequence shown here is derived from an EMBL/GenBank/DDBJ whole genome shotgun (WGS) entry which is preliminary data.</text>
</comment>
<gene>
    <name evidence="2" type="ORF">H6G03_27660</name>
</gene>
<keyword evidence="1" id="KW-0472">Membrane</keyword>
<feature type="transmembrane region" description="Helical" evidence="1">
    <location>
        <begin position="16"/>
        <end position="37"/>
    </location>
</feature>